<dbReference type="AlphaFoldDB" id="A0A7K1LH50"/>
<name>A0A7K1LH50_9MICC</name>
<proteinExistence type="predicted"/>
<accession>A0A7K1LH50</accession>
<evidence type="ECO:0000313" key="2">
    <source>
        <dbReference type="EMBL" id="MUN54515.1"/>
    </source>
</evidence>
<comment type="caution">
    <text evidence="2">The sequence shown here is derived from an EMBL/GenBank/DDBJ whole genome shotgun (WGS) entry which is preliminary data.</text>
</comment>
<gene>
    <name evidence="2" type="ORF">GMA10_04695</name>
</gene>
<dbReference type="Proteomes" id="UP000462152">
    <property type="component" value="Unassembled WGS sequence"/>
</dbReference>
<keyword evidence="3" id="KW-1185">Reference proteome</keyword>
<evidence type="ECO:0008006" key="4">
    <source>
        <dbReference type="Google" id="ProtNLM"/>
    </source>
</evidence>
<organism evidence="2 3">
    <name type="scientific">Rothia koreensis</name>
    <dbReference type="NCBI Taxonomy" id="592378"/>
    <lineage>
        <taxon>Bacteria</taxon>
        <taxon>Bacillati</taxon>
        <taxon>Actinomycetota</taxon>
        <taxon>Actinomycetes</taxon>
        <taxon>Micrococcales</taxon>
        <taxon>Micrococcaceae</taxon>
        <taxon>Rothia</taxon>
    </lineage>
</organism>
<dbReference type="RefSeq" id="WP_129315161.1">
    <property type="nucleotide sequence ID" value="NZ_NOIQ01000004.1"/>
</dbReference>
<evidence type="ECO:0000313" key="3">
    <source>
        <dbReference type="Proteomes" id="UP000462152"/>
    </source>
</evidence>
<protein>
    <recommendedName>
        <fullName evidence="4">Histone acetyltransferase</fullName>
    </recommendedName>
</protein>
<dbReference type="OrthoDB" id="5188280at2"/>
<feature type="region of interest" description="Disordered" evidence="1">
    <location>
        <begin position="1"/>
        <end position="20"/>
    </location>
</feature>
<dbReference type="EMBL" id="WOGT01000002">
    <property type="protein sequence ID" value="MUN54515.1"/>
    <property type="molecule type" value="Genomic_DNA"/>
</dbReference>
<reference evidence="2 3" key="1">
    <citation type="submission" date="2019-12" db="EMBL/GenBank/DDBJ databases">
        <authorList>
            <person name="Li J."/>
            <person name="Shi Y."/>
            <person name="Xu G."/>
            <person name="Xiao D."/>
            <person name="Ran X."/>
        </authorList>
    </citation>
    <scope>NUCLEOTIDE SEQUENCE [LARGE SCALE GENOMIC DNA]</scope>
    <source>
        <strain evidence="2 3">JCM 15915</strain>
    </source>
</reference>
<sequence>MPASSQPSRHHSPVKFSPGMFEHIDGGMNPEVVSQAAHSSAWALLTQGRANSDPAVTARLVEFTDHYGLEAIAEMWAEAPGVSLPGALWRIYALRDAVRQNPEAISHHYHLGQENAQVSRVVAGVADPPAADEVCRTIDAILTGAYTGEFDVALERFAAFCRVVALGQAVAADRADVAVEAVGAEAHQRAGEFVSTPGSTARGNHLTKAARRLITTAEELEAAASAWRHNQLD</sequence>
<evidence type="ECO:0000256" key="1">
    <source>
        <dbReference type="SAM" id="MobiDB-lite"/>
    </source>
</evidence>